<comment type="caution">
    <text evidence="2">The sequence shown here is derived from an EMBL/GenBank/DDBJ whole genome shotgun (WGS) entry which is preliminary data.</text>
</comment>
<evidence type="ECO:0000313" key="2">
    <source>
        <dbReference type="EMBL" id="CAI6375134.1"/>
    </source>
</evidence>
<name>A0AAV0Y2I9_9HEMI</name>
<feature type="region of interest" description="Disordered" evidence="1">
    <location>
        <begin position="38"/>
        <end position="63"/>
    </location>
</feature>
<organism evidence="2 3">
    <name type="scientific">Macrosiphum euphorbiae</name>
    <name type="common">potato aphid</name>
    <dbReference type="NCBI Taxonomy" id="13131"/>
    <lineage>
        <taxon>Eukaryota</taxon>
        <taxon>Metazoa</taxon>
        <taxon>Ecdysozoa</taxon>
        <taxon>Arthropoda</taxon>
        <taxon>Hexapoda</taxon>
        <taxon>Insecta</taxon>
        <taxon>Pterygota</taxon>
        <taxon>Neoptera</taxon>
        <taxon>Paraneoptera</taxon>
        <taxon>Hemiptera</taxon>
        <taxon>Sternorrhyncha</taxon>
        <taxon>Aphidomorpha</taxon>
        <taxon>Aphidoidea</taxon>
        <taxon>Aphididae</taxon>
        <taxon>Macrosiphini</taxon>
        <taxon>Macrosiphum</taxon>
    </lineage>
</organism>
<feature type="compositionally biased region" description="Basic and acidic residues" evidence="1">
    <location>
        <begin position="47"/>
        <end position="61"/>
    </location>
</feature>
<keyword evidence="3" id="KW-1185">Reference proteome</keyword>
<gene>
    <name evidence="2" type="ORF">MEUPH1_LOCUS28670</name>
</gene>
<proteinExistence type="predicted"/>
<evidence type="ECO:0000313" key="3">
    <source>
        <dbReference type="Proteomes" id="UP001160148"/>
    </source>
</evidence>
<evidence type="ECO:0000256" key="1">
    <source>
        <dbReference type="SAM" id="MobiDB-lite"/>
    </source>
</evidence>
<protein>
    <submittedName>
        <fullName evidence="2">Uncharacterized protein</fullName>
    </submittedName>
</protein>
<dbReference type="AlphaFoldDB" id="A0AAV0Y2I9"/>
<sequence>MYCILGIDKSEIVTEHKYTYYGKGFYQSQQLQFTLTPSSHFNQTTTKTEDPKKPQEYSTNERRHRFRSAAFKCPDRRTTTGTIP</sequence>
<accession>A0AAV0Y2I9</accession>
<dbReference type="Proteomes" id="UP001160148">
    <property type="component" value="Unassembled WGS sequence"/>
</dbReference>
<reference evidence="2 3" key="1">
    <citation type="submission" date="2023-01" db="EMBL/GenBank/DDBJ databases">
        <authorList>
            <person name="Whitehead M."/>
        </authorList>
    </citation>
    <scope>NUCLEOTIDE SEQUENCE [LARGE SCALE GENOMIC DNA]</scope>
</reference>
<dbReference type="EMBL" id="CARXXK010001263">
    <property type="protein sequence ID" value="CAI6375134.1"/>
    <property type="molecule type" value="Genomic_DNA"/>
</dbReference>